<dbReference type="InterPro" id="IPR011990">
    <property type="entry name" value="TPR-like_helical_dom_sf"/>
</dbReference>
<dbReference type="Proteomes" id="UP001596540">
    <property type="component" value="Unassembled WGS sequence"/>
</dbReference>
<dbReference type="Pfam" id="PF13424">
    <property type="entry name" value="TPR_12"/>
    <property type="match status" value="1"/>
</dbReference>
<evidence type="ECO:0000256" key="1">
    <source>
        <dbReference type="SAM" id="MobiDB-lite"/>
    </source>
</evidence>
<dbReference type="PANTHER" id="PTHR10098:SF108">
    <property type="entry name" value="TETRATRICOPEPTIDE REPEAT PROTEIN 28"/>
    <property type="match status" value="1"/>
</dbReference>
<dbReference type="Gene3D" id="1.25.40.10">
    <property type="entry name" value="Tetratricopeptide repeat domain"/>
    <property type="match status" value="1"/>
</dbReference>
<evidence type="ECO:0000313" key="3">
    <source>
        <dbReference type="Proteomes" id="UP001596540"/>
    </source>
</evidence>
<accession>A0ABW2KN62</accession>
<feature type="region of interest" description="Disordered" evidence="1">
    <location>
        <begin position="110"/>
        <end position="129"/>
    </location>
</feature>
<comment type="caution">
    <text evidence="2">The sequence shown here is derived from an EMBL/GenBank/DDBJ whole genome shotgun (WGS) entry which is preliminary data.</text>
</comment>
<keyword evidence="3" id="KW-1185">Reference proteome</keyword>
<dbReference type="SMART" id="SM00028">
    <property type="entry name" value="TPR"/>
    <property type="match status" value="3"/>
</dbReference>
<protein>
    <submittedName>
        <fullName evidence="2">Tetratricopeptide repeat protein</fullName>
    </submittedName>
</protein>
<proteinExistence type="predicted"/>
<name>A0ABW2KN62_9ACTN</name>
<feature type="compositionally biased region" description="Basic and acidic residues" evidence="1">
    <location>
        <begin position="119"/>
        <end position="129"/>
    </location>
</feature>
<evidence type="ECO:0000313" key="2">
    <source>
        <dbReference type="EMBL" id="MFC7330835.1"/>
    </source>
</evidence>
<organism evidence="2 3">
    <name type="scientific">Marinactinospora rubrisoli</name>
    <dbReference type="NCBI Taxonomy" id="2715399"/>
    <lineage>
        <taxon>Bacteria</taxon>
        <taxon>Bacillati</taxon>
        <taxon>Actinomycetota</taxon>
        <taxon>Actinomycetes</taxon>
        <taxon>Streptosporangiales</taxon>
        <taxon>Nocardiopsidaceae</taxon>
        <taxon>Marinactinospora</taxon>
    </lineage>
</organism>
<gene>
    <name evidence="2" type="ORF">ACFQRF_24170</name>
</gene>
<dbReference type="SUPFAM" id="SSF48452">
    <property type="entry name" value="TPR-like"/>
    <property type="match status" value="1"/>
</dbReference>
<dbReference type="InterPro" id="IPR019734">
    <property type="entry name" value="TPR_rpt"/>
</dbReference>
<dbReference type="RefSeq" id="WP_379873474.1">
    <property type="nucleotide sequence ID" value="NZ_JBHTBH010000014.1"/>
</dbReference>
<reference evidence="3" key="1">
    <citation type="journal article" date="2019" name="Int. J. Syst. Evol. Microbiol.">
        <title>The Global Catalogue of Microorganisms (GCM) 10K type strain sequencing project: providing services to taxonomists for standard genome sequencing and annotation.</title>
        <authorList>
            <consortium name="The Broad Institute Genomics Platform"/>
            <consortium name="The Broad Institute Genome Sequencing Center for Infectious Disease"/>
            <person name="Wu L."/>
            <person name="Ma J."/>
        </authorList>
    </citation>
    <scope>NUCLEOTIDE SEQUENCE [LARGE SCALE GENOMIC DNA]</scope>
    <source>
        <strain evidence="3">CGMCC 4.7382</strain>
    </source>
</reference>
<sequence length="397" mass="43373">MTLYLPAAYLSQVLAPELLRAIAEDITNPDRASAIAEHLHRAATEADDLGEVRRRVRADCDGLGYGDLEAARVGSRYHAKRGGLHGEVAEIERSRIQRLTRYTGRAYDASADPWPLAPGERRPPSAEERRDYLRASVVDADAAMHGREQQRRRFGNADAAAHWLRRHEEELFATLEAAFADRRFAEAAELAEALATHVAHGDDRAIELRVAQVHLDSARRLDDPAVLRDALHQRASAHRHAGDYDQALVYAQMAAQLVDEDDDVDVRAAAVYQVAMCTAMTGGHEEAIPAYERALALYEQAADDAGRGAALNGLAWSMAGSGRGHEAVRLALRAIDASERVGDDNGAAAAHATLGDAHKAAEDRADAEAAYRKARELYVKLDYKPRVQEMDEALAGL</sequence>
<dbReference type="PANTHER" id="PTHR10098">
    <property type="entry name" value="RAPSYN-RELATED"/>
    <property type="match status" value="1"/>
</dbReference>
<dbReference type="EMBL" id="JBHTBH010000014">
    <property type="protein sequence ID" value="MFC7330835.1"/>
    <property type="molecule type" value="Genomic_DNA"/>
</dbReference>